<organism evidence="1 2">
    <name type="scientific">Nonomuraea maritima</name>
    <dbReference type="NCBI Taxonomy" id="683260"/>
    <lineage>
        <taxon>Bacteria</taxon>
        <taxon>Bacillati</taxon>
        <taxon>Actinomycetota</taxon>
        <taxon>Actinomycetes</taxon>
        <taxon>Streptosporangiales</taxon>
        <taxon>Streptosporangiaceae</taxon>
        <taxon>Nonomuraea</taxon>
    </lineage>
</organism>
<dbReference type="AlphaFoldDB" id="A0A1G8U9J7"/>
<name>A0A1G8U9J7_9ACTN</name>
<dbReference type="OrthoDB" id="3492053at2"/>
<proteinExistence type="predicted"/>
<dbReference type="EMBL" id="FNFB01000002">
    <property type="protein sequence ID" value="SDJ50443.1"/>
    <property type="molecule type" value="Genomic_DNA"/>
</dbReference>
<keyword evidence="2" id="KW-1185">Reference proteome</keyword>
<dbReference type="RefSeq" id="WP_090759628.1">
    <property type="nucleotide sequence ID" value="NZ_FNFB01000002.1"/>
</dbReference>
<protein>
    <submittedName>
        <fullName evidence="1">Uncharacterized protein</fullName>
    </submittedName>
</protein>
<accession>A0A1G8U9J7</accession>
<sequence length="698" mass="75582">MSTPPFHPDLHGIDPGRMDAFIAAMIRAHATIGGQAELIRLELTRVDVPTAALAPLKEIEDWVGAQVPRLRLRNELIREQVPDWKPGWLVGLVRYDESAAPFASPAEARRAGAALSESFRQYARETSGTVITDELKRRHRDLLARLLEHRDDADFAAAFFAGLGTAGTLALPRQIREFYEHGRTLPVSATANSAQTTLDELSRMFGTAAAAASRVPGMATVMDDLERDRTDSDALSWLVSKGRFPTEWLATVTRKNVVNPMLNGSLTPETVALGTTARYLDALSADPAAARLAVGDGRTPDSPWPVQLPRPTTASVLTAMDLYLARVQRRGDPGVFLRTQESFARMLASASGVHDEKDGAHSKEAARFAFAVITAAPHFTLTHAMRLRLAEVGGSYATEVAASAQSLDPDSGRPSRFGAFDDGLVGTRPAFRLSLTDGYRFLQTFADTDAHMEPFDRGMAALAQRLFADAVRVDKDRLARPSEGRQPETAVEQVFSRLGMVSGMQSAAMKVVRGTEDLRARAAFDAFEQLLDKGMDSAMLFLPSAGGTPAAVAWMALSWGIKDGLGAALEPGARLPSVNEKELTQSRAVLHQIASGLLARGYTSGDPPVSFRPPKDPLIVDEQGRLRPFAEIDADPRRTEAFLQWLKDNGSVDGNADRRTLGKMIATSGLKFSGGHDQTEKVLAARDPALKRVLTGSD</sequence>
<dbReference type="Proteomes" id="UP000198683">
    <property type="component" value="Unassembled WGS sequence"/>
</dbReference>
<evidence type="ECO:0000313" key="2">
    <source>
        <dbReference type="Proteomes" id="UP000198683"/>
    </source>
</evidence>
<evidence type="ECO:0000313" key="1">
    <source>
        <dbReference type="EMBL" id="SDJ50443.1"/>
    </source>
</evidence>
<gene>
    <name evidence="1" type="ORF">SAMN05421874_10223</name>
</gene>
<reference evidence="1 2" key="1">
    <citation type="submission" date="2016-10" db="EMBL/GenBank/DDBJ databases">
        <authorList>
            <person name="de Groot N.N."/>
        </authorList>
    </citation>
    <scope>NUCLEOTIDE SEQUENCE [LARGE SCALE GENOMIC DNA]</scope>
    <source>
        <strain evidence="1 2">CGMCC 4.5681</strain>
    </source>
</reference>